<proteinExistence type="predicted"/>
<protein>
    <submittedName>
        <fullName evidence="1">Uncharacterized protein</fullName>
    </submittedName>
</protein>
<dbReference type="Proteomes" id="UP000595437">
    <property type="component" value="Chromosome 3"/>
</dbReference>
<sequence>MEIESGSDDPDFIGPKPPKVAKKYNNITITLNRHLWLENLHFQNRGGKTTPAEMFRFCAAT</sequence>
<evidence type="ECO:0000313" key="1">
    <source>
        <dbReference type="EMBL" id="QQP53206.1"/>
    </source>
</evidence>
<dbReference type="EMBL" id="CP045892">
    <property type="protein sequence ID" value="QQP53206.1"/>
    <property type="molecule type" value="Genomic_DNA"/>
</dbReference>
<gene>
    <name evidence="1" type="ORF">FKW44_005592</name>
</gene>
<keyword evidence="2" id="KW-1185">Reference proteome</keyword>
<name>A0A7T8KC75_CALRO</name>
<reference evidence="2" key="1">
    <citation type="submission" date="2021-01" db="EMBL/GenBank/DDBJ databases">
        <title>Caligus Genome Assembly.</title>
        <authorList>
            <person name="Gallardo-Escarate C."/>
        </authorList>
    </citation>
    <scope>NUCLEOTIDE SEQUENCE [LARGE SCALE GENOMIC DNA]</scope>
</reference>
<organism evidence="1 2">
    <name type="scientific">Caligus rogercresseyi</name>
    <name type="common">Sea louse</name>
    <dbReference type="NCBI Taxonomy" id="217165"/>
    <lineage>
        <taxon>Eukaryota</taxon>
        <taxon>Metazoa</taxon>
        <taxon>Ecdysozoa</taxon>
        <taxon>Arthropoda</taxon>
        <taxon>Crustacea</taxon>
        <taxon>Multicrustacea</taxon>
        <taxon>Hexanauplia</taxon>
        <taxon>Copepoda</taxon>
        <taxon>Siphonostomatoida</taxon>
        <taxon>Caligidae</taxon>
        <taxon>Caligus</taxon>
    </lineage>
</organism>
<dbReference type="AlphaFoldDB" id="A0A7T8KC75"/>
<accession>A0A7T8KC75</accession>
<evidence type="ECO:0000313" key="2">
    <source>
        <dbReference type="Proteomes" id="UP000595437"/>
    </source>
</evidence>